<proteinExistence type="predicted"/>
<sequence>MSESPGLPGPAGLTALPGYEPMGDAVRPDTERWPGLDAAGWDRLAALRDHPHAPRWTHACGDLLTDDDRIALQEWSARLSEHESDRRPEPPDWLLAELDRLRHVVPLLRRLGVRGWEDVPLLSRADLVRAVADLVPVDVPLDRVVQGTSSGSTGSALVIPWHPVDIAKDVPLLEHLLRREDVDWRPDAGRMGLLSVVDQEQAFTYASLLTTRGDQTMARVSLHPSAWGGADPRADRAAFLAAARPQVVTGSALSLLALAAVVGADLSGSADRRLRPLAVVSGAVELSGPARDELSRVLGCPVLDLYGLREVGPVAVATSADGGHRLVPRRTHVEIVDAAGRPVPDGTPGEVVVSSVENPYLPLLRYRTGDRAALVGTGADRRLVGLEGREAVLFTAGSGRRVQSVELTQQMQRHGVLAWAVGQSADGGVTARCVGGDADAAGRALATLLDQPVTATALTGIRDLGPGKPRRFTSEA</sequence>
<keyword evidence="3" id="KW-0436">Ligase</keyword>
<dbReference type="Gene3D" id="3.40.50.12780">
    <property type="entry name" value="N-terminal domain of ligase-like"/>
    <property type="match status" value="1"/>
</dbReference>
<dbReference type="EMBL" id="RBXT01000001">
    <property type="protein sequence ID" value="RKT79781.1"/>
    <property type="molecule type" value="Genomic_DNA"/>
</dbReference>
<dbReference type="RefSeq" id="WP_121034616.1">
    <property type="nucleotide sequence ID" value="NZ_RBXT01000001.1"/>
</dbReference>
<dbReference type="PANTHER" id="PTHR36932">
    <property type="entry name" value="CAPSULAR POLYSACCHARIDE BIOSYNTHESIS PROTEIN"/>
    <property type="match status" value="1"/>
</dbReference>
<dbReference type="AlphaFoldDB" id="A0A495XYU5"/>
<name>A0A495XYU5_9MICO</name>
<dbReference type="PANTHER" id="PTHR36932:SF1">
    <property type="entry name" value="CAPSULAR POLYSACCHARIDE BIOSYNTHESIS PROTEIN"/>
    <property type="match status" value="1"/>
</dbReference>
<evidence type="ECO:0000259" key="2">
    <source>
        <dbReference type="Pfam" id="PF00501"/>
    </source>
</evidence>
<dbReference type="SUPFAM" id="SSF56801">
    <property type="entry name" value="Acetyl-CoA synthetase-like"/>
    <property type="match status" value="1"/>
</dbReference>
<evidence type="ECO:0000256" key="1">
    <source>
        <dbReference type="SAM" id="MobiDB-lite"/>
    </source>
</evidence>
<reference evidence="3 4" key="1">
    <citation type="submission" date="2018-10" db="EMBL/GenBank/DDBJ databases">
        <title>Sequencing the genomes of 1000 actinobacteria strains.</title>
        <authorList>
            <person name="Klenk H.-P."/>
        </authorList>
    </citation>
    <scope>NUCLEOTIDE SEQUENCE [LARGE SCALE GENOMIC DNA]</scope>
    <source>
        <strain evidence="3 4">DSM 44267</strain>
    </source>
</reference>
<accession>A0A495XYU5</accession>
<organism evidence="3 4">
    <name type="scientific">Terracoccus luteus</name>
    <dbReference type="NCBI Taxonomy" id="53356"/>
    <lineage>
        <taxon>Bacteria</taxon>
        <taxon>Bacillati</taxon>
        <taxon>Actinomycetota</taxon>
        <taxon>Actinomycetes</taxon>
        <taxon>Micrococcales</taxon>
        <taxon>Intrasporangiaceae</taxon>
        <taxon>Terracoccus</taxon>
    </lineage>
</organism>
<dbReference type="Proteomes" id="UP000278440">
    <property type="component" value="Unassembled WGS sequence"/>
</dbReference>
<evidence type="ECO:0000313" key="3">
    <source>
        <dbReference type="EMBL" id="RKT79781.1"/>
    </source>
</evidence>
<comment type="caution">
    <text evidence="3">The sequence shown here is derived from an EMBL/GenBank/DDBJ whole genome shotgun (WGS) entry which is preliminary data.</text>
</comment>
<dbReference type="GO" id="GO:0016874">
    <property type="term" value="F:ligase activity"/>
    <property type="evidence" value="ECO:0007669"/>
    <property type="project" value="UniProtKB-KW"/>
</dbReference>
<feature type="domain" description="AMP-dependent synthetase/ligase" evidence="2">
    <location>
        <begin position="272"/>
        <end position="355"/>
    </location>
</feature>
<feature type="region of interest" description="Disordered" evidence="1">
    <location>
        <begin position="1"/>
        <end position="31"/>
    </location>
</feature>
<dbReference type="InterPro" id="IPR053158">
    <property type="entry name" value="CapK_Type1_Caps_Biosynth"/>
</dbReference>
<dbReference type="InterPro" id="IPR042099">
    <property type="entry name" value="ANL_N_sf"/>
</dbReference>
<dbReference type="OrthoDB" id="580775at2"/>
<evidence type="ECO:0000313" key="4">
    <source>
        <dbReference type="Proteomes" id="UP000278440"/>
    </source>
</evidence>
<protein>
    <submittedName>
        <fullName evidence="3">Phenylacetate-CoA ligase</fullName>
    </submittedName>
</protein>
<keyword evidence="4" id="KW-1185">Reference proteome</keyword>
<dbReference type="InterPro" id="IPR000873">
    <property type="entry name" value="AMP-dep_synth/lig_dom"/>
</dbReference>
<dbReference type="Pfam" id="PF00501">
    <property type="entry name" value="AMP-binding"/>
    <property type="match status" value="1"/>
</dbReference>
<gene>
    <name evidence="3" type="ORF">DFJ68_3259</name>
</gene>